<dbReference type="RefSeq" id="WP_183526340.1">
    <property type="nucleotide sequence ID" value="NZ_JACIJM010000002.1"/>
</dbReference>
<accession>A0A7W9EX33</accession>
<gene>
    <name evidence="1" type="ORF">FHS72_000964</name>
</gene>
<organism evidence="1 2">
    <name type="scientific">Yoonia ponticola</name>
    <dbReference type="NCBI Taxonomy" id="1524255"/>
    <lineage>
        <taxon>Bacteria</taxon>
        <taxon>Pseudomonadati</taxon>
        <taxon>Pseudomonadota</taxon>
        <taxon>Alphaproteobacteria</taxon>
        <taxon>Rhodobacterales</taxon>
        <taxon>Paracoccaceae</taxon>
        <taxon>Yoonia</taxon>
    </lineage>
</organism>
<protein>
    <submittedName>
        <fullName evidence="1">Uncharacterized protein</fullName>
    </submittedName>
</protein>
<comment type="caution">
    <text evidence="1">The sequence shown here is derived from an EMBL/GenBank/DDBJ whole genome shotgun (WGS) entry which is preliminary data.</text>
</comment>
<dbReference type="Proteomes" id="UP000535415">
    <property type="component" value="Unassembled WGS sequence"/>
</dbReference>
<sequence length="172" mass="18139">MRFLNSSGHAGFTALPAQIIGISAVCFALLIAPTSAYGGDLNRLSRATLAETMAGIEDVDASEANLANAAPDSLEGKLYAYQQARRVLESAVAAQNMALEHFEDLAAMTASQVGLTRRQFHARKDDAANAYNALQQGAEAAQIVAQAALENLCDKVALSNDAMMELHAMLGL</sequence>
<proteinExistence type="predicted"/>
<evidence type="ECO:0000313" key="1">
    <source>
        <dbReference type="EMBL" id="MBB5721357.1"/>
    </source>
</evidence>
<reference evidence="1 2" key="1">
    <citation type="submission" date="2020-08" db="EMBL/GenBank/DDBJ databases">
        <title>Genomic Encyclopedia of Type Strains, Phase IV (KMG-IV): sequencing the most valuable type-strain genomes for metagenomic binning, comparative biology and taxonomic classification.</title>
        <authorList>
            <person name="Goeker M."/>
        </authorList>
    </citation>
    <scope>NUCLEOTIDE SEQUENCE [LARGE SCALE GENOMIC DNA]</scope>
    <source>
        <strain evidence="1 2">DSM 101064</strain>
    </source>
</reference>
<dbReference type="EMBL" id="JACIJM010000002">
    <property type="protein sequence ID" value="MBB5721357.1"/>
    <property type="molecule type" value="Genomic_DNA"/>
</dbReference>
<evidence type="ECO:0000313" key="2">
    <source>
        <dbReference type="Proteomes" id="UP000535415"/>
    </source>
</evidence>
<name>A0A7W9EX33_9RHOB</name>
<dbReference type="AlphaFoldDB" id="A0A7W9EX33"/>
<keyword evidence="2" id="KW-1185">Reference proteome</keyword>